<keyword evidence="6" id="KW-0325">Glycoprotein</keyword>
<evidence type="ECO:0000256" key="7">
    <source>
        <dbReference type="RuleBase" id="RU361156"/>
    </source>
</evidence>
<evidence type="ECO:0000256" key="6">
    <source>
        <dbReference type="ARBA" id="ARBA00023180"/>
    </source>
</evidence>
<dbReference type="EMBL" id="KI925456">
    <property type="protein sequence ID" value="ETW84527.1"/>
    <property type="molecule type" value="Genomic_DNA"/>
</dbReference>
<evidence type="ECO:0000313" key="8">
    <source>
        <dbReference type="EMBL" id="ETW84527.1"/>
    </source>
</evidence>
<dbReference type="InterPro" id="IPR001563">
    <property type="entry name" value="Peptidase_S10"/>
</dbReference>
<dbReference type="Gene3D" id="1.10.287.410">
    <property type="match status" value="1"/>
</dbReference>
<dbReference type="Gene3D" id="3.40.50.1820">
    <property type="entry name" value="alpha/beta hydrolase"/>
    <property type="match status" value="1"/>
</dbReference>
<keyword evidence="2 7" id="KW-0121">Carboxypeptidase</keyword>
<dbReference type="RefSeq" id="XP_009544188.1">
    <property type="nucleotide sequence ID" value="XM_009545893.1"/>
</dbReference>
<sequence length="440" mass="49543">MNLSSIDSTLDYTSLEHPAFSGYSVRIKKTEFCDHTVNVYTGYLDVDQGAKHLFFYFFESRRDPAQDDVMMWINGGPGCSSSMGLLMELGPCSVDMKNVSSNGTIWNPHSWNNEANIFFLDQPVGVGFSYADHGETVETTEDAARNVHAFIAIFFETFDQFKGRPLHLAGESYGGRYLPVFAGEIWDRNRFAEEEGRPAINLQSVLIGNGITDISTLYPGRYEIECGTAALDVPFQFISSCVRMKKALPRCEKAMDDYCVQSFDEMNCRAAVNFCNDQLSMCLGDDLCYLENTAITEYLDQPSVREALGVEIPYGFAPCSRAVGREFDLHMDKYAVPTQYYVANLLERGVRVLIYAGTYDWQCNWVANRLWVDKLEWAGQDGYRRAAWRDWTVDGAKAGETKAWGNLTFATVRGAGHMVPHDKPAEAFAMVSRWVAHQSL</sequence>
<dbReference type="InterPro" id="IPR018202">
    <property type="entry name" value="Ser_caboxypep_ser_AS"/>
</dbReference>
<dbReference type="Pfam" id="PF00450">
    <property type="entry name" value="Peptidase_S10"/>
    <property type="match status" value="1"/>
</dbReference>
<evidence type="ECO:0000313" key="9">
    <source>
        <dbReference type="Proteomes" id="UP000030671"/>
    </source>
</evidence>
<dbReference type="eggNOG" id="KOG1282">
    <property type="taxonomic scope" value="Eukaryota"/>
</dbReference>
<dbReference type="KEGG" id="hir:HETIRDRAFT_155549"/>
<organism evidence="8 9">
    <name type="scientific">Heterobasidion irregulare (strain TC 32-1)</name>
    <dbReference type="NCBI Taxonomy" id="747525"/>
    <lineage>
        <taxon>Eukaryota</taxon>
        <taxon>Fungi</taxon>
        <taxon>Dikarya</taxon>
        <taxon>Basidiomycota</taxon>
        <taxon>Agaricomycotina</taxon>
        <taxon>Agaricomycetes</taxon>
        <taxon>Russulales</taxon>
        <taxon>Bondarzewiaceae</taxon>
        <taxon>Heterobasidion</taxon>
        <taxon>Heterobasidion annosum species complex</taxon>
    </lineage>
</organism>
<dbReference type="InterPro" id="IPR033124">
    <property type="entry name" value="Ser_caboxypep_his_AS"/>
</dbReference>
<dbReference type="PANTHER" id="PTHR11802">
    <property type="entry name" value="SERINE PROTEASE FAMILY S10 SERINE CARBOXYPEPTIDASE"/>
    <property type="match status" value="1"/>
</dbReference>
<evidence type="ECO:0000256" key="1">
    <source>
        <dbReference type="ARBA" id="ARBA00009431"/>
    </source>
</evidence>
<dbReference type="EC" id="3.4.16.-" evidence="7"/>
<evidence type="ECO:0000256" key="5">
    <source>
        <dbReference type="ARBA" id="ARBA00022801"/>
    </source>
</evidence>
<dbReference type="Proteomes" id="UP000030671">
    <property type="component" value="Unassembled WGS sequence"/>
</dbReference>
<gene>
    <name evidence="8" type="ORF">HETIRDRAFT_155549</name>
</gene>
<dbReference type="HOGENOM" id="CLU_008523_10_4_1"/>
<dbReference type="GO" id="GO:0000324">
    <property type="term" value="C:fungal-type vacuole"/>
    <property type="evidence" value="ECO:0007669"/>
    <property type="project" value="TreeGrafter"/>
</dbReference>
<comment type="similarity">
    <text evidence="1 7">Belongs to the peptidase S10 family.</text>
</comment>
<dbReference type="GeneID" id="20667580"/>
<proteinExistence type="inferred from homology"/>
<dbReference type="OrthoDB" id="443318at2759"/>
<dbReference type="PRINTS" id="PR00724">
    <property type="entry name" value="CRBOXYPTASEC"/>
</dbReference>
<protein>
    <recommendedName>
        <fullName evidence="7">Carboxypeptidase</fullName>
        <ecNumber evidence="7">3.4.16.-</ecNumber>
    </recommendedName>
</protein>
<dbReference type="STRING" id="747525.W4KF93"/>
<dbReference type="PROSITE" id="PS00131">
    <property type="entry name" value="CARBOXYPEPT_SER_SER"/>
    <property type="match status" value="1"/>
</dbReference>
<evidence type="ECO:0000256" key="4">
    <source>
        <dbReference type="ARBA" id="ARBA00022729"/>
    </source>
</evidence>
<keyword evidence="3 7" id="KW-0645">Protease</keyword>
<dbReference type="GO" id="GO:0004185">
    <property type="term" value="F:serine-type carboxypeptidase activity"/>
    <property type="evidence" value="ECO:0007669"/>
    <property type="project" value="UniProtKB-UniRule"/>
</dbReference>
<dbReference type="GO" id="GO:0006508">
    <property type="term" value="P:proteolysis"/>
    <property type="evidence" value="ECO:0007669"/>
    <property type="project" value="UniProtKB-KW"/>
</dbReference>
<reference evidence="8 9" key="1">
    <citation type="journal article" date="2012" name="New Phytol.">
        <title>Insight into trade-off between wood decay and parasitism from the genome of a fungal forest pathogen.</title>
        <authorList>
            <person name="Olson A."/>
            <person name="Aerts A."/>
            <person name="Asiegbu F."/>
            <person name="Belbahri L."/>
            <person name="Bouzid O."/>
            <person name="Broberg A."/>
            <person name="Canback B."/>
            <person name="Coutinho P.M."/>
            <person name="Cullen D."/>
            <person name="Dalman K."/>
            <person name="Deflorio G."/>
            <person name="van Diepen L.T."/>
            <person name="Dunand C."/>
            <person name="Duplessis S."/>
            <person name="Durling M."/>
            <person name="Gonthier P."/>
            <person name="Grimwood J."/>
            <person name="Fossdal C.G."/>
            <person name="Hansson D."/>
            <person name="Henrissat B."/>
            <person name="Hietala A."/>
            <person name="Himmelstrand K."/>
            <person name="Hoffmeister D."/>
            <person name="Hogberg N."/>
            <person name="James T.Y."/>
            <person name="Karlsson M."/>
            <person name="Kohler A."/>
            <person name="Kues U."/>
            <person name="Lee Y.H."/>
            <person name="Lin Y.C."/>
            <person name="Lind M."/>
            <person name="Lindquist E."/>
            <person name="Lombard V."/>
            <person name="Lucas S."/>
            <person name="Lunden K."/>
            <person name="Morin E."/>
            <person name="Murat C."/>
            <person name="Park J."/>
            <person name="Raffaello T."/>
            <person name="Rouze P."/>
            <person name="Salamov A."/>
            <person name="Schmutz J."/>
            <person name="Solheim H."/>
            <person name="Stahlberg J."/>
            <person name="Velez H."/>
            <person name="de Vries R.P."/>
            <person name="Wiebenga A."/>
            <person name="Woodward S."/>
            <person name="Yakovlev I."/>
            <person name="Garbelotto M."/>
            <person name="Martin F."/>
            <person name="Grigoriev I.V."/>
            <person name="Stenlid J."/>
        </authorList>
    </citation>
    <scope>NUCLEOTIDE SEQUENCE [LARGE SCALE GENOMIC DNA]</scope>
    <source>
        <strain evidence="8 9">TC 32-1</strain>
    </source>
</reference>
<evidence type="ECO:0000256" key="2">
    <source>
        <dbReference type="ARBA" id="ARBA00022645"/>
    </source>
</evidence>
<keyword evidence="9" id="KW-1185">Reference proteome</keyword>
<evidence type="ECO:0000256" key="3">
    <source>
        <dbReference type="ARBA" id="ARBA00022670"/>
    </source>
</evidence>
<dbReference type="PANTHER" id="PTHR11802:SF113">
    <property type="entry name" value="SERINE CARBOXYPEPTIDASE CTSA-4.1"/>
    <property type="match status" value="1"/>
</dbReference>
<name>W4KF93_HETIT</name>
<dbReference type="SUPFAM" id="SSF53474">
    <property type="entry name" value="alpha/beta-Hydrolases"/>
    <property type="match status" value="1"/>
</dbReference>
<accession>W4KF93</accession>
<keyword evidence="4" id="KW-0732">Signal</keyword>
<dbReference type="AlphaFoldDB" id="W4KF93"/>
<keyword evidence="5 7" id="KW-0378">Hydrolase</keyword>
<dbReference type="PROSITE" id="PS00560">
    <property type="entry name" value="CARBOXYPEPT_SER_HIS"/>
    <property type="match status" value="1"/>
</dbReference>
<dbReference type="InParanoid" id="W4KF93"/>
<dbReference type="InterPro" id="IPR029058">
    <property type="entry name" value="AB_hydrolase_fold"/>
</dbReference>